<dbReference type="EMBL" id="CP001778">
    <property type="protein sequence ID" value="ADD45809.1"/>
    <property type="molecule type" value="Genomic_DNA"/>
</dbReference>
<accession>D3Q2Q8</accession>
<keyword evidence="1" id="KW-0472">Membrane</keyword>
<dbReference type="KEGG" id="sna:Snas_6186"/>
<name>D3Q2Q8_STANL</name>
<dbReference type="RefSeq" id="WP_013021380.1">
    <property type="nucleotide sequence ID" value="NC_013947.1"/>
</dbReference>
<proteinExistence type="predicted"/>
<dbReference type="AlphaFoldDB" id="D3Q2Q8"/>
<keyword evidence="1" id="KW-0812">Transmembrane</keyword>
<protein>
    <submittedName>
        <fullName evidence="2">Uncharacterized protein</fullName>
    </submittedName>
</protein>
<keyword evidence="1" id="KW-1133">Transmembrane helix</keyword>
<evidence type="ECO:0000313" key="2">
    <source>
        <dbReference type="EMBL" id="ADD45809.1"/>
    </source>
</evidence>
<organism evidence="2 3">
    <name type="scientific">Stackebrandtia nassauensis (strain DSM 44728 / CIP 108903 / NRRL B-16338 / NBRC 102104 / LLR-40K-21)</name>
    <dbReference type="NCBI Taxonomy" id="446470"/>
    <lineage>
        <taxon>Bacteria</taxon>
        <taxon>Bacillati</taxon>
        <taxon>Actinomycetota</taxon>
        <taxon>Actinomycetes</taxon>
        <taxon>Glycomycetales</taxon>
        <taxon>Glycomycetaceae</taxon>
        <taxon>Stackebrandtia</taxon>
    </lineage>
</organism>
<reference evidence="2 3" key="1">
    <citation type="journal article" date="2009" name="Stand. Genomic Sci.">
        <title>Complete genome sequence of Stackebrandtia nassauensis type strain (LLR-40K-21).</title>
        <authorList>
            <person name="Munk C."/>
            <person name="Lapidus A."/>
            <person name="Copeland A."/>
            <person name="Jando M."/>
            <person name="Mayilraj S."/>
            <person name="Glavina Del Rio T."/>
            <person name="Nolan M."/>
            <person name="Chen F."/>
            <person name="Lucas S."/>
            <person name="Tice H."/>
            <person name="Cheng J.F."/>
            <person name="Han C."/>
            <person name="Detter J.C."/>
            <person name="Bruce D."/>
            <person name="Goodwin L."/>
            <person name="Chain P."/>
            <person name="Pitluck S."/>
            <person name="Goker M."/>
            <person name="Ovchinikova G."/>
            <person name="Pati A."/>
            <person name="Ivanova N."/>
            <person name="Mavromatis K."/>
            <person name="Chen A."/>
            <person name="Palaniappan K."/>
            <person name="Land M."/>
            <person name="Hauser L."/>
            <person name="Chang Y.J."/>
            <person name="Jeffries C.D."/>
            <person name="Bristow J."/>
            <person name="Eisen J.A."/>
            <person name="Markowitz V."/>
            <person name="Hugenholtz P."/>
            <person name="Kyrpides N.C."/>
            <person name="Klenk H.P."/>
        </authorList>
    </citation>
    <scope>NUCLEOTIDE SEQUENCE [LARGE SCALE GENOMIC DNA]</scope>
    <source>
        <strain evidence="3">DSM 44728 / CIP 108903 / NRRL B-16338 / NBRC 102104 / LLR-40K-21</strain>
    </source>
</reference>
<feature type="transmembrane region" description="Helical" evidence="1">
    <location>
        <begin position="21"/>
        <end position="47"/>
    </location>
</feature>
<gene>
    <name evidence="2" type="ordered locus">Snas_6186</name>
</gene>
<evidence type="ECO:0000313" key="3">
    <source>
        <dbReference type="Proteomes" id="UP000000844"/>
    </source>
</evidence>
<evidence type="ECO:0000256" key="1">
    <source>
        <dbReference type="SAM" id="Phobius"/>
    </source>
</evidence>
<feature type="transmembrane region" description="Helical" evidence="1">
    <location>
        <begin position="53"/>
        <end position="72"/>
    </location>
</feature>
<dbReference type="Proteomes" id="UP000000844">
    <property type="component" value="Chromosome"/>
</dbReference>
<keyword evidence="3" id="KW-1185">Reference proteome</keyword>
<sequence length="187" mass="20976">MATLASPKYLSGEQFQRLNRLLANYIWGAAIRAVLVLAFLGCAALVVTADSTLIVFLAIGIGAATLPCQVWVHHVKRRLRYRISKPFSFSTALPWRRGRRTIVVIDWAAITWKDGTANWKQITRLEHRPAPNGGVKLMVVIRDTDGSQRFKTFTVPDARNFDARRLGRMVKDYAGPDTWLIGVRNGA</sequence>
<dbReference type="HOGENOM" id="CLU_1446827_0_0_11"/>